<evidence type="ECO:0000313" key="2">
    <source>
        <dbReference type="EMBL" id="SFV54094.1"/>
    </source>
</evidence>
<dbReference type="GO" id="GO:0016301">
    <property type="term" value="F:kinase activity"/>
    <property type="evidence" value="ECO:0007669"/>
    <property type="project" value="UniProtKB-KW"/>
</dbReference>
<dbReference type="AlphaFoldDB" id="A0A1W1BKL3"/>
<dbReference type="EMBL" id="FPHF01000027">
    <property type="protein sequence ID" value="SFV54094.1"/>
    <property type="molecule type" value="Genomic_DNA"/>
</dbReference>
<evidence type="ECO:0000256" key="1">
    <source>
        <dbReference type="SAM" id="Phobius"/>
    </source>
</evidence>
<keyword evidence="1" id="KW-1133">Transmembrane helix</keyword>
<accession>A0A1W1BKL3</accession>
<proteinExistence type="predicted"/>
<keyword evidence="2" id="KW-0418">Kinase</keyword>
<keyword evidence="2" id="KW-0808">Transferase</keyword>
<feature type="transmembrane region" description="Helical" evidence="1">
    <location>
        <begin position="12"/>
        <end position="30"/>
    </location>
</feature>
<gene>
    <name evidence="2" type="ORF">MNB_SM-4-321</name>
</gene>
<sequence length="138" mass="16397">MKKLKNDIFLKIILIFIGVFSLLFLISYGLSKHFILSLSLSEEHLIEEILIAFNLVWLKISLVFFILMIVTYFILKTLRNRVYEDLDAVSEYIYEISENKNYEKVLKIKHYLEFLEIAIGLKNMTKRLVQKDKKSSKK</sequence>
<organism evidence="2">
    <name type="scientific">hydrothermal vent metagenome</name>
    <dbReference type="NCBI Taxonomy" id="652676"/>
    <lineage>
        <taxon>unclassified sequences</taxon>
        <taxon>metagenomes</taxon>
        <taxon>ecological metagenomes</taxon>
    </lineage>
</organism>
<protein>
    <submittedName>
        <fullName evidence="2">Histidine kinase</fullName>
    </submittedName>
</protein>
<keyword evidence="1" id="KW-0472">Membrane</keyword>
<keyword evidence="1" id="KW-0812">Transmembrane</keyword>
<reference evidence="2" key="1">
    <citation type="submission" date="2016-10" db="EMBL/GenBank/DDBJ databases">
        <authorList>
            <person name="de Groot N.N."/>
        </authorList>
    </citation>
    <scope>NUCLEOTIDE SEQUENCE</scope>
</reference>
<feature type="transmembrane region" description="Helical" evidence="1">
    <location>
        <begin position="50"/>
        <end position="75"/>
    </location>
</feature>
<name>A0A1W1BKL3_9ZZZZ</name>